<reference evidence="2" key="1">
    <citation type="journal article" date="2019" name="Sci. Rep.">
        <title>Draft genome of Tanacetum cinerariifolium, the natural source of mosquito coil.</title>
        <authorList>
            <person name="Yamashiro T."/>
            <person name="Shiraishi A."/>
            <person name="Satake H."/>
            <person name="Nakayama K."/>
        </authorList>
    </citation>
    <scope>NUCLEOTIDE SEQUENCE</scope>
</reference>
<feature type="domain" description="GAG-pre-integrase" evidence="1">
    <location>
        <begin position="612"/>
        <end position="685"/>
    </location>
</feature>
<dbReference type="SUPFAM" id="SSF53098">
    <property type="entry name" value="Ribonuclease H-like"/>
    <property type="match status" value="1"/>
</dbReference>
<dbReference type="EMBL" id="BKCJ010005440">
    <property type="protein sequence ID" value="GEU66764.1"/>
    <property type="molecule type" value="Genomic_DNA"/>
</dbReference>
<sequence length="957" mass="108742">MRDYLSIDETDKVNHIVVTDMMKLMVEVECFERSFDDVDKETGSSDGLQPKQADMSCVHALNEPYFHEIHVFPNGGQGNGNINKTSSMPHDLPLLRVHTLGSDEGIMQQNELMDLVTKLSDRVLALETDLQQTKKVYSTTFTKLVMKVQYYALWDVIKNGNSFKPVAQTTTNDAGTSTTLIPYKDAKTLFVSIKTRFGGKEATKKTQKTLLKQLSGSTNKVPNACGVSTVSTQSSTASTKDLEQIHEGDLEEMDLKCYMSEDEVPTNMALMDFLYSERSLNSLNFKSMDLSLYETESKNASKEIPNKHKKSPDAPLVKDRVLNNKKNQLGNQLSMLRCKCHKTNCNYHQKERMVSRNNYTRVNYNNSTRKTYPNAHRNMAPRAVLMKTGIRPLNTARPVNTAHPKITVLCARPMSHFSKSAQTNMKRPYQQRTSLTSTRFIQTINIARPRPLNTTRPRLVYTVRPRPVDTARPRPVNTVRPRPVITARPNPTVVNVVRVNQECNSIYFKFRQEDNFERLDIFGPSQFNRGYVSFGGGANGGRITSKGTIHTGNLDFKDVYFVNELKFNFLVSHRCVTKRTILFTNTECLVLSLKFKFLDENQILLRVPRRNNMYSVDMKSIVPKESLTCLVAKATLDESMLCHRRLGHIKFKNINILVKNNLVRGLPSKRFENDQTCVACLKGKQHKASCKSKIQNSITQPLFMLHIDLFDPTFVNSLMNKKYYLVVTDDYSRFSWVFFLATKDETLGILKKFITEIENLVDKKVKDDNDVNKDSGIDAHEKSTNNINDVNTVGPSINTASTDLDTGCLNINIVNPIVSTASPEATHADFLGDKPKGDMSKINTTYQVPSTPNTRIHKDHLLYFMIGDVQFGVLTRKMTKTTHKQGLISIIYAEKTHEDLNTCFFACFLSQIEPIRVPKALTDLAWVEEMQEDVTPRQGINTRRNIMDIITTPWCQQ</sequence>
<organism evidence="2">
    <name type="scientific">Tanacetum cinerariifolium</name>
    <name type="common">Dalmatian daisy</name>
    <name type="synonym">Chrysanthemum cinerariifolium</name>
    <dbReference type="NCBI Taxonomy" id="118510"/>
    <lineage>
        <taxon>Eukaryota</taxon>
        <taxon>Viridiplantae</taxon>
        <taxon>Streptophyta</taxon>
        <taxon>Embryophyta</taxon>
        <taxon>Tracheophyta</taxon>
        <taxon>Spermatophyta</taxon>
        <taxon>Magnoliopsida</taxon>
        <taxon>eudicotyledons</taxon>
        <taxon>Gunneridae</taxon>
        <taxon>Pentapetalae</taxon>
        <taxon>asterids</taxon>
        <taxon>campanulids</taxon>
        <taxon>Asterales</taxon>
        <taxon>Asteraceae</taxon>
        <taxon>Asteroideae</taxon>
        <taxon>Anthemideae</taxon>
        <taxon>Anthemidinae</taxon>
        <taxon>Tanacetum</taxon>
    </lineage>
</organism>
<dbReference type="GO" id="GO:0003676">
    <property type="term" value="F:nucleic acid binding"/>
    <property type="evidence" value="ECO:0007669"/>
    <property type="project" value="InterPro"/>
</dbReference>
<name>A0A6L2M2F3_TANCI</name>
<gene>
    <name evidence="2" type="ORF">Tci_038742</name>
</gene>
<dbReference type="InterPro" id="IPR039537">
    <property type="entry name" value="Retrotran_Ty1/copia-like"/>
</dbReference>
<dbReference type="InterPro" id="IPR036397">
    <property type="entry name" value="RNaseH_sf"/>
</dbReference>
<evidence type="ECO:0000313" key="2">
    <source>
        <dbReference type="EMBL" id="GEU66764.1"/>
    </source>
</evidence>
<dbReference type="AlphaFoldDB" id="A0A6L2M2F3"/>
<comment type="caution">
    <text evidence="2">The sequence shown here is derived from an EMBL/GenBank/DDBJ whole genome shotgun (WGS) entry which is preliminary data.</text>
</comment>
<dbReference type="PANTHER" id="PTHR42648:SF32">
    <property type="entry name" value="RIBONUCLEASE H-LIKE DOMAIN, GAG-PRE-INTEGRASE DOMAIN PROTEIN-RELATED"/>
    <property type="match status" value="1"/>
</dbReference>
<dbReference type="InterPro" id="IPR012337">
    <property type="entry name" value="RNaseH-like_sf"/>
</dbReference>
<dbReference type="Gene3D" id="3.30.420.10">
    <property type="entry name" value="Ribonuclease H-like superfamily/Ribonuclease H"/>
    <property type="match status" value="1"/>
</dbReference>
<evidence type="ECO:0000259" key="1">
    <source>
        <dbReference type="Pfam" id="PF13976"/>
    </source>
</evidence>
<protein>
    <submittedName>
        <fullName evidence="2">Putative ribonuclease H-like domain-containing protein</fullName>
    </submittedName>
</protein>
<dbReference type="Pfam" id="PF13976">
    <property type="entry name" value="gag_pre-integrs"/>
    <property type="match status" value="1"/>
</dbReference>
<proteinExistence type="predicted"/>
<dbReference type="InterPro" id="IPR025724">
    <property type="entry name" value="GAG-pre-integrase_dom"/>
</dbReference>
<accession>A0A6L2M2F3</accession>
<dbReference type="PANTHER" id="PTHR42648">
    <property type="entry name" value="TRANSPOSASE, PUTATIVE-RELATED"/>
    <property type="match status" value="1"/>
</dbReference>